<evidence type="ECO:0000313" key="3">
    <source>
        <dbReference type="Proteomes" id="UP000092382"/>
    </source>
</evidence>
<dbReference type="STRING" id="1803587.GCA_001593825_03768"/>
<dbReference type="PANTHER" id="PTHR34613">
    <property type="entry name" value="SLL0800 PROTEIN"/>
    <property type="match status" value="1"/>
</dbReference>
<sequence>MAKKADIGSKRLISLAPDIWVQWITQQSHLQVQDILNTEFQWIDRESDVLLKVYSPEIGEFLLLNELQLRYHQKMPQRLRAYTALAEERYNLKVYPVLINILPQGTKQIIPNRYESEILGIKAYQDYQVINLWEVDVNLVFEQKISTLLPFVPILQGGNSENNLRLAVTELRKDEQLKDLEPLLSFFASFVLDIPLIQQIMRWDMTVLRESPWYEEILKEGLQQGEKQGLQQGIQQGLQQGESVLVLRQLTRRFGEIEFSIREKIQKLPTTKLEILGESLLDFSQLQDLIDWLEVH</sequence>
<accession>A0A1B7VID8</accession>
<evidence type="ECO:0000313" key="2">
    <source>
        <dbReference type="EMBL" id="OBQ18361.1"/>
    </source>
</evidence>
<protein>
    <recommendedName>
        <fullName evidence="1">DUF4351 domain-containing protein</fullName>
    </recommendedName>
</protein>
<dbReference type="InterPro" id="IPR025587">
    <property type="entry name" value="DUF4351"/>
</dbReference>
<dbReference type="PATRIC" id="fig|1710894.3.peg.2884"/>
<reference evidence="2 3" key="1">
    <citation type="submission" date="2015-09" db="EMBL/GenBank/DDBJ databases">
        <title>Whole genome shotgun sequence assembly of Aphanizomenon flos-aquae UKL13.</title>
        <authorList>
            <person name="Driscoll C."/>
        </authorList>
    </citation>
    <scope>NUCLEOTIDE SEQUENCE [LARGE SCALE GENOMIC DNA]</scope>
    <source>
        <strain evidence="2">MDT13</strain>
    </source>
</reference>
<comment type="caution">
    <text evidence="2">The sequence shown here is derived from an EMBL/GenBank/DDBJ whole genome shotgun (WGS) entry which is preliminary data.</text>
</comment>
<organism evidence="2 3">
    <name type="scientific">Aphanizomenon flos-aquae LD13</name>
    <dbReference type="NCBI Taxonomy" id="1710894"/>
    <lineage>
        <taxon>Bacteria</taxon>
        <taxon>Bacillati</taxon>
        <taxon>Cyanobacteriota</taxon>
        <taxon>Cyanophyceae</taxon>
        <taxon>Nostocales</taxon>
        <taxon>Aphanizomenonaceae</taxon>
        <taxon>Aphanizomenon</taxon>
    </lineage>
</organism>
<name>A0A1B7VID8_APHFL</name>
<gene>
    <name evidence="2" type="ORF">AN481_18350</name>
</gene>
<feature type="domain" description="DUF4351" evidence="1">
    <location>
        <begin position="235"/>
        <end position="293"/>
    </location>
</feature>
<dbReference type="EMBL" id="LJOY01000100">
    <property type="protein sequence ID" value="OBQ18361.1"/>
    <property type="molecule type" value="Genomic_DNA"/>
</dbReference>
<dbReference type="Pfam" id="PF14261">
    <property type="entry name" value="DUF4351"/>
    <property type="match status" value="1"/>
</dbReference>
<evidence type="ECO:0000259" key="1">
    <source>
        <dbReference type="Pfam" id="PF14261"/>
    </source>
</evidence>
<dbReference type="PANTHER" id="PTHR34613:SF1">
    <property type="entry name" value="SLL6017 PROTEIN"/>
    <property type="match status" value="1"/>
</dbReference>
<proteinExistence type="predicted"/>
<dbReference type="AlphaFoldDB" id="A0A1B7VID8"/>
<dbReference type="Proteomes" id="UP000092382">
    <property type="component" value="Unassembled WGS sequence"/>
</dbReference>